<dbReference type="Pfam" id="PF12770">
    <property type="entry name" value="CHAT"/>
    <property type="match status" value="1"/>
</dbReference>
<dbReference type="Proteomes" id="UP000549971">
    <property type="component" value="Unassembled WGS sequence"/>
</dbReference>
<proteinExistence type="predicted"/>
<dbReference type="InterPro" id="IPR024983">
    <property type="entry name" value="CHAT_dom"/>
</dbReference>
<evidence type="ECO:0000259" key="1">
    <source>
        <dbReference type="Pfam" id="PF12770"/>
    </source>
</evidence>
<comment type="caution">
    <text evidence="2">The sequence shown here is derived from an EMBL/GenBank/DDBJ whole genome shotgun (WGS) entry which is preliminary data.</text>
</comment>
<dbReference type="AlphaFoldDB" id="A0A7W9MYL0"/>
<feature type="domain" description="CHAT" evidence="1">
    <location>
        <begin position="815"/>
        <end position="1080"/>
    </location>
</feature>
<evidence type="ECO:0000313" key="2">
    <source>
        <dbReference type="EMBL" id="MBB5840944.1"/>
    </source>
</evidence>
<name>A0A7W9MYL0_9ACTN</name>
<reference evidence="2 3" key="1">
    <citation type="submission" date="2020-08" db="EMBL/GenBank/DDBJ databases">
        <title>Sequencing the genomes of 1000 actinobacteria strains.</title>
        <authorList>
            <person name="Klenk H.-P."/>
        </authorList>
    </citation>
    <scope>NUCLEOTIDE SEQUENCE [LARGE SCALE GENOMIC DNA]</scope>
    <source>
        <strain evidence="2 3">DSM 28967</strain>
    </source>
</reference>
<dbReference type="RefSeq" id="WP_184803657.1">
    <property type="nucleotide sequence ID" value="NZ_JACHMY010000001.1"/>
</dbReference>
<protein>
    <submittedName>
        <fullName evidence="2">CHAT domain-containing protein</fullName>
    </submittedName>
</protein>
<sequence>MSGPRTLNKWEFADAMAAGISARPDLTYLYLMYEAGGTVSIKWEAPSGDRKEQFRIVGEDGDACPHCAVLIAVDRLAVALPLDDGRVRRIHAEYESTVRDGTLPCPAFGRSPELDTGSGWMALVPGFPEWMAEVHYGHGDPHTAADCADHRAWSGPKPEGWAALEEWVDLEINRPAGELSVEDYIRRMRLTAALSEAETLHASYETGGNVADLDAAIDGFEKAVGLAGEADTRSAALNGLGTSLWSRAERTARVDVLDQAIDAFRQASAALEHGAGLSSAVQLIPAFQSNLAGALRFRWRLTGAEQDLTESIAAVRTALAATHPNDERRPNRLSNLGEGLLSRHHQLGDSSALTEAIEVFQQALDTARPRSDARAFAGANLAEALRRQYLSSRSRDPAVVDRAIELARATLAATPPDRLLHPRFQSNLAVLLITRYHATHSPADLTEATNRAEQAVAATPPAHPNRVERLSVLIGIKQAQVIRTSGLLHADLRRTPTTRGLLARRFGRARQRRQLDEFVAATAEAVAAGPSGYRRSEALLTHGAALAFQSEQTNDRRAGAAALTVLRQLAADQTATVRSRIEAATRAAFSLLAQSNNTDLAGAAESLRLAVELLPQTAPRRLPYADREHQLAGFSGLAGHAAACEIALGRPDRAVELLETGRGVLLGQALDARTEVTDLHEQHPELAARFEHLRTALDRPEGTGFLTTQTDEPTLSGEDRHALADEWDQLIDTIREQAGFEDFLRPPKIDELLAIAGTQGPVVIVNTSVLRCDALILTNGTVQLVELPALHYADLTDRAEAFRTAILRKDDEEVQKTLAWLENSVTRPVLDTLDRPTRLWWIPTGPLTTLPLHAAGSPGGPSVLDLVVSSYAPTVCSLADARRTGRGADQAPLIVSVPAAPGTPPLPRVRDETAELSTRFPAARVLTDGQATRQRVLDALPQHRSVHFACHAVSAADGAATGQLLLHDHQSDPLTVADLARLRLGDAETAYLSACDTSVSRGDLTDEALHITGAFQMAGFRHVIGTLWAVGDATARTVADQFYAAVRTEDPAVALHTAVQAVRTAYPTRPAVWAPFVHAGA</sequence>
<dbReference type="EMBL" id="JACHMY010000001">
    <property type="protein sequence ID" value="MBB5840944.1"/>
    <property type="molecule type" value="Genomic_DNA"/>
</dbReference>
<evidence type="ECO:0000313" key="3">
    <source>
        <dbReference type="Proteomes" id="UP000549971"/>
    </source>
</evidence>
<dbReference type="Gene3D" id="1.25.40.10">
    <property type="entry name" value="Tetratricopeptide repeat domain"/>
    <property type="match status" value="1"/>
</dbReference>
<organism evidence="2 3">
    <name type="scientific">Kribbella italica</name>
    <dbReference type="NCBI Taxonomy" id="1540520"/>
    <lineage>
        <taxon>Bacteria</taxon>
        <taxon>Bacillati</taxon>
        <taxon>Actinomycetota</taxon>
        <taxon>Actinomycetes</taxon>
        <taxon>Propionibacteriales</taxon>
        <taxon>Kribbellaceae</taxon>
        <taxon>Kribbella</taxon>
    </lineage>
</organism>
<accession>A0A7W9MYL0</accession>
<dbReference type="InterPro" id="IPR011990">
    <property type="entry name" value="TPR-like_helical_dom_sf"/>
</dbReference>
<keyword evidence="3" id="KW-1185">Reference proteome</keyword>
<gene>
    <name evidence="2" type="ORF">HDA39_007678</name>
</gene>